<dbReference type="PRINTS" id="PR00411">
    <property type="entry name" value="PNDRDTASEI"/>
</dbReference>
<feature type="disulfide bond" description="Redox-active" evidence="7">
    <location>
        <begin position="46"/>
        <end position="51"/>
    </location>
</feature>
<dbReference type="Gene3D" id="3.50.50.60">
    <property type="entry name" value="FAD/NAD(P)-binding domain"/>
    <property type="match status" value="2"/>
</dbReference>
<sequence length="465" mass="48871">MSTNAIENVDLLVVGGGKAGKSLAMERAKAGWKVAMVERQFVGGTCINVACIPTKSLVNSARRLSDARTDEAFGIVGTEGARVDLAKLRAHKEGIVGAMVGAHEKMFAAPGLDFIRGEARFTGERTVTIALEDGGERTIRGERVLINLGSRPARPAIPGLWESGAWTNEEILRLEELPSSLAIIGASYIGVEFASMMATFGVDVTLISSGDHVLPREDEDAARVVEAGLEAAGVRIVPGRAESASREGNTTTLTLSDGSTVSAEAVLVAVGRVPNTDGIGLDEAGVELTDRGFVAVDEHLRTSAEGVWAAGDCAGTPMFTHASWSDFRIIRAQLTGASLDDATTTTKGRTIPYAVFATPELARIGLSEGEAREAGLDVRIAKVPTAAIPRAKTMRYAGEGFWKAVVDANTHQILGATLIGPNVSEVITAVHVAMAGGLTYEQLRFLPIAHPTMGEGLQVLFDSLG</sequence>
<dbReference type="PANTHER" id="PTHR43014">
    <property type="entry name" value="MERCURIC REDUCTASE"/>
    <property type="match status" value="1"/>
</dbReference>
<reference evidence="10 11" key="1">
    <citation type="submission" date="2015-10" db="EMBL/GenBank/DDBJ databases">
        <title>Draft Genome of Actinomyces odontolyticus subsp. actinosynbacter strain XH001.</title>
        <authorList>
            <person name="Mclean J.S."/>
            <person name="He X."/>
        </authorList>
    </citation>
    <scope>NUCLEOTIDE SEQUENCE [LARGE SCALE GENOMIC DNA]</scope>
    <source>
        <strain evidence="10 11">XH001</strain>
    </source>
</reference>
<evidence type="ECO:0000256" key="7">
    <source>
        <dbReference type="PIRSR" id="PIRSR000350-4"/>
    </source>
</evidence>
<evidence type="ECO:0000256" key="3">
    <source>
        <dbReference type="ARBA" id="ARBA00022827"/>
    </source>
</evidence>
<dbReference type="InterPro" id="IPR016156">
    <property type="entry name" value="FAD/NAD-linked_Rdtase_dimer_sf"/>
</dbReference>
<proteinExistence type="inferred from homology"/>
<evidence type="ECO:0000259" key="8">
    <source>
        <dbReference type="Pfam" id="PF02852"/>
    </source>
</evidence>
<keyword evidence="6" id="KW-0520">NAD</keyword>
<evidence type="ECO:0000313" key="10">
    <source>
        <dbReference type="EMBL" id="KSW11001.1"/>
    </source>
</evidence>
<feature type="binding site" evidence="6">
    <location>
        <begin position="185"/>
        <end position="192"/>
    </location>
    <ligand>
        <name>NAD(+)</name>
        <dbReference type="ChEBI" id="CHEBI:57540"/>
    </ligand>
</feature>
<dbReference type="GO" id="GO:0050660">
    <property type="term" value="F:flavin adenine dinucleotide binding"/>
    <property type="evidence" value="ECO:0007669"/>
    <property type="project" value="TreeGrafter"/>
</dbReference>
<dbReference type="Pfam" id="PF02852">
    <property type="entry name" value="Pyr_redox_dim"/>
    <property type="match status" value="1"/>
</dbReference>
<feature type="binding site" evidence="6">
    <location>
        <position position="271"/>
    </location>
    <ligand>
        <name>NAD(+)</name>
        <dbReference type="ChEBI" id="CHEBI:57540"/>
    </ligand>
</feature>
<keyword evidence="3 6" id="KW-0274">FAD</keyword>
<keyword evidence="4" id="KW-0560">Oxidoreductase</keyword>
<dbReference type="SUPFAM" id="SSF51905">
    <property type="entry name" value="FAD/NAD(P)-binding domain"/>
    <property type="match status" value="1"/>
</dbReference>
<dbReference type="FunFam" id="3.30.390.30:FF:000001">
    <property type="entry name" value="Dihydrolipoyl dehydrogenase"/>
    <property type="match status" value="1"/>
</dbReference>
<dbReference type="SUPFAM" id="SSF55424">
    <property type="entry name" value="FAD/NAD-linked reductases, dimerisation (C-terminal) domain"/>
    <property type="match status" value="1"/>
</dbReference>
<feature type="binding site" evidence="6">
    <location>
        <position position="55"/>
    </location>
    <ligand>
        <name>FAD</name>
        <dbReference type="ChEBI" id="CHEBI:57692"/>
    </ligand>
</feature>
<dbReference type="Proteomes" id="UP000054686">
    <property type="component" value="Unassembled WGS sequence"/>
</dbReference>
<evidence type="ECO:0000256" key="4">
    <source>
        <dbReference type="ARBA" id="ARBA00023002"/>
    </source>
</evidence>
<dbReference type="AlphaFoldDB" id="A0A0V8RSJ4"/>
<organism evidence="10 11">
    <name type="scientific">Schaalia odontolytica</name>
    <dbReference type="NCBI Taxonomy" id="1660"/>
    <lineage>
        <taxon>Bacteria</taxon>
        <taxon>Bacillati</taxon>
        <taxon>Actinomycetota</taxon>
        <taxon>Actinomycetes</taxon>
        <taxon>Actinomycetales</taxon>
        <taxon>Actinomycetaceae</taxon>
        <taxon>Schaalia</taxon>
    </lineage>
</organism>
<feature type="binding site" evidence="6">
    <location>
        <position position="312"/>
    </location>
    <ligand>
        <name>FAD</name>
        <dbReference type="ChEBI" id="CHEBI:57692"/>
    </ligand>
</feature>
<evidence type="ECO:0000313" key="11">
    <source>
        <dbReference type="Proteomes" id="UP000054686"/>
    </source>
</evidence>
<dbReference type="Gene3D" id="3.30.390.30">
    <property type="match status" value="1"/>
</dbReference>
<comment type="cofactor">
    <cofactor evidence="6">
        <name>FAD</name>
        <dbReference type="ChEBI" id="CHEBI:57692"/>
    </cofactor>
    <text evidence="6">Binds 1 FAD per subunit.</text>
</comment>
<dbReference type="OrthoDB" id="4763248at2"/>
<protein>
    <submittedName>
        <fullName evidence="10">Mercuric reductase</fullName>
    </submittedName>
</protein>
<feature type="domain" description="Pyridine nucleotide-disulphide oxidoreductase dimerisation" evidence="8">
    <location>
        <begin position="351"/>
        <end position="458"/>
    </location>
</feature>
<dbReference type="PANTHER" id="PTHR43014:SF2">
    <property type="entry name" value="MERCURIC REDUCTASE"/>
    <property type="match status" value="1"/>
</dbReference>
<gene>
    <name evidence="10" type="ORF">APY09_05900</name>
</gene>
<keyword evidence="6" id="KW-0547">Nucleotide-binding</keyword>
<evidence type="ECO:0000259" key="9">
    <source>
        <dbReference type="Pfam" id="PF07992"/>
    </source>
</evidence>
<dbReference type="EMBL" id="LLVT01000002">
    <property type="protein sequence ID" value="KSW11001.1"/>
    <property type="molecule type" value="Genomic_DNA"/>
</dbReference>
<dbReference type="InterPro" id="IPR001100">
    <property type="entry name" value="Pyr_nuc-diS_OxRdtase"/>
</dbReference>
<dbReference type="InterPro" id="IPR004099">
    <property type="entry name" value="Pyr_nucl-diS_OxRdtase_dimer"/>
</dbReference>
<evidence type="ECO:0000256" key="2">
    <source>
        <dbReference type="ARBA" id="ARBA00022630"/>
    </source>
</evidence>
<comment type="caution">
    <text evidence="10">The sequence shown here is derived from an EMBL/GenBank/DDBJ whole genome shotgun (WGS) entry which is preliminary data.</text>
</comment>
<feature type="binding site" evidence="6">
    <location>
        <begin position="318"/>
        <end position="321"/>
    </location>
    <ligand>
        <name>FAD</name>
        <dbReference type="ChEBI" id="CHEBI:57692"/>
    </ligand>
</feature>
<dbReference type="RefSeq" id="WP_060566674.1">
    <property type="nucleotide sequence ID" value="NZ_CP040006.1"/>
</dbReference>
<dbReference type="PIRSF" id="PIRSF000350">
    <property type="entry name" value="Mercury_reductase_MerA"/>
    <property type="match status" value="1"/>
</dbReference>
<dbReference type="InterPro" id="IPR036188">
    <property type="entry name" value="FAD/NAD-bd_sf"/>
</dbReference>
<dbReference type="PRINTS" id="PR00368">
    <property type="entry name" value="FADPNR"/>
</dbReference>
<keyword evidence="2" id="KW-0285">Flavoprotein</keyword>
<evidence type="ECO:0000256" key="1">
    <source>
        <dbReference type="ARBA" id="ARBA00007532"/>
    </source>
</evidence>
<evidence type="ECO:0000256" key="5">
    <source>
        <dbReference type="PIRSR" id="PIRSR000350-2"/>
    </source>
</evidence>
<dbReference type="InterPro" id="IPR023753">
    <property type="entry name" value="FAD/NAD-binding_dom"/>
</dbReference>
<comment type="similarity">
    <text evidence="1">Belongs to the class-I pyridine nucleotide-disulfide oxidoreductase family.</text>
</comment>
<accession>A0A0V8RSJ4</accession>
<feature type="active site" description="Proton acceptor" evidence="5">
    <location>
        <position position="450"/>
    </location>
</feature>
<name>A0A0V8RSJ4_9ACTO</name>
<evidence type="ECO:0000256" key="6">
    <source>
        <dbReference type="PIRSR" id="PIRSR000350-3"/>
    </source>
</evidence>
<dbReference type="Pfam" id="PF07992">
    <property type="entry name" value="Pyr_redox_2"/>
    <property type="match status" value="1"/>
</dbReference>
<dbReference type="GO" id="GO:0003955">
    <property type="term" value="F:NAD(P)H dehydrogenase (quinone) activity"/>
    <property type="evidence" value="ECO:0007669"/>
    <property type="project" value="TreeGrafter"/>
</dbReference>
<feature type="domain" description="FAD/NAD(P)-binding" evidence="9">
    <location>
        <begin position="10"/>
        <end position="324"/>
    </location>
</feature>